<dbReference type="PANTHER" id="PTHR22911">
    <property type="entry name" value="ACYL-MALONYL CONDENSING ENZYME-RELATED"/>
    <property type="match status" value="1"/>
</dbReference>
<keyword evidence="1" id="KW-0472">Membrane</keyword>
<feature type="transmembrane region" description="Helical" evidence="1">
    <location>
        <begin position="267"/>
        <end position="285"/>
    </location>
</feature>
<gene>
    <name evidence="3" type="ORF">DYH56_02775</name>
</gene>
<evidence type="ECO:0000313" key="4">
    <source>
        <dbReference type="Proteomes" id="UP000263486"/>
    </source>
</evidence>
<feature type="transmembrane region" description="Helical" evidence="1">
    <location>
        <begin position="63"/>
        <end position="83"/>
    </location>
</feature>
<evidence type="ECO:0000256" key="1">
    <source>
        <dbReference type="SAM" id="Phobius"/>
    </source>
</evidence>
<reference evidence="3 4" key="1">
    <citation type="submission" date="2018-08" db="EMBL/GenBank/DDBJ databases">
        <title>Draft genome sequence of Psychrilyobacter sp. strain SD5 isolated from Black Sea water.</title>
        <authorList>
            <person name="Yadav S."/>
            <person name="Villanueva L."/>
            <person name="Damste J.S.S."/>
        </authorList>
    </citation>
    <scope>NUCLEOTIDE SEQUENCE [LARGE SCALE GENOMIC DNA]</scope>
    <source>
        <strain evidence="3 4">SD5</strain>
    </source>
</reference>
<feature type="transmembrane region" description="Helical" evidence="1">
    <location>
        <begin position="180"/>
        <end position="198"/>
    </location>
</feature>
<dbReference type="SUPFAM" id="SSF103481">
    <property type="entry name" value="Multidrug resistance efflux transporter EmrE"/>
    <property type="match status" value="2"/>
</dbReference>
<proteinExistence type="predicted"/>
<dbReference type="Gene3D" id="1.10.3730.20">
    <property type="match status" value="1"/>
</dbReference>
<keyword evidence="1" id="KW-1133">Transmembrane helix</keyword>
<dbReference type="Pfam" id="PF00892">
    <property type="entry name" value="EamA"/>
    <property type="match status" value="2"/>
</dbReference>
<dbReference type="RefSeq" id="WP_114641329.1">
    <property type="nucleotide sequence ID" value="NZ_JAACIO010000003.1"/>
</dbReference>
<protein>
    <recommendedName>
        <fullName evidence="2">EamA domain-containing protein</fullName>
    </recommendedName>
</protein>
<evidence type="ECO:0000313" key="3">
    <source>
        <dbReference type="EMBL" id="REI42706.1"/>
    </source>
</evidence>
<keyword evidence="4" id="KW-1185">Reference proteome</keyword>
<feature type="domain" description="EamA" evidence="2">
    <location>
        <begin position="1"/>
        <end position="137"/>
    </location>
</feature>
<dbReference type="EMBL" id="QUAJ01000003">
    <property type="protein sequence ID" value="REI42706.1"/>
    <property type="molecule type" value="Genomic_DNA"/>
</dbReference>
<accession>A0ABX9KJU6</accession>
<dbReference type="PANTHER" id="PTHR22911:SF79">
    <property type="entry name" value="MOBA-LIKE NTP TRANSFERASE DOMAIN-CONTAINING PROTEIN"/>
    <property type="match status" value="1"/>
</dbReference>
<feature type="domain" description="EamA" evidence="2">
    <location>
        <begin position="150"/>
        <end position="282"/>
    </location>
</feature>
<name>A0ABX9KJU6_9FUSO</name>
<sequence>MGYIFVILAATFWGSLGIVVTYLKDGGFNSYEISFFRLFFAGILMFIYIFFSDRKKFKISGKKLMFCLLVGVISQGLFNLFYFGSIVRVGITTGVILLYTAPIFTMLFARIFNGIKLSKQNIISIILCFTGCFFIVTNGSIDHFNGDVVGVILGILAAMSYGILPIFNKNLPEEIDPYTLMFYSFVAGVLVIVPQINPQESLKNLFQDKLLILLGLGFAFFPTILSHLFFIKAIKYLDPVRVSIVANFEVIVASCLGFFIYGEELGIIKMTGMIFIIAASTLPSIRKRSMTV</sequence>
<keyword evidence="1" id="KW-0812">Transmembrane</keyword>
<dbReference type="InterPro" id="IPR000620">
    <property type="entry name" value="EamA_dom"/>
</dbReference>
<feature type="transmembrane region" description="Helical" evidence="1">
    <location>
        <begin position="147"/>
        <end position="168"/>
    </location>
</feature>
<feature type="transmembrane region" description="Helical" evidence="1">
    <location>
        <begin position="242"/>
        <end position="261"/>
    </location>
</feature>
<feature type="transmembrane region" description="Helical" evidence="1">
    <location>
        <begin position="33"/>
        <end position="51"/>
    </location>
</feature>
<comment type="caution">
    <text evidence="3">The sequence shown here is derived from an EMBL/GenBank/DDBJ whole genome shotgun (WGS) entry which is preliminary data.</text>
</comment>
<feature type="transmembrane region" description="Helical" evidence="1">
    <location>
        <begin position="121"/>
        <end position="141"/>
    </location>
</feature>
<feature type="transmembrane region" description="Helical" evidence="1">
    <location>
        <begin position="210"/>
        <end position="230"/>
    </location>
</feature>
<organism evidence="3 4">
    <name type="scientific">Psychrilyobacter piezotolerans</name>
    <dbReference type="NCBI Taxonomy" id="2293438"/>
    <lineage>
        <taxon>Bacteria</taxon>
        <taxon>Fusobacteriati</taxon>
        <taxon>Fusobacteriota</taxon>
        <taxon>Fusobacteriia</taxon>
        <taxon>Fusobacteriales</taxon>
        <taxon>Fusobacteriaceae</taxon>
        <taxon>Psychrilyobacter</taxon>
    </lineage>
</organism>
<dbReference type="InterPro" id="IPR037185">
    <property type="entry name" value="EmrE-like"/>
</dbReference>
<evidence type="ECO:0000259" key="2">
    <source>
        <dbReference type="Pfam" id="PF00892"/>
    </source>
</evidence>
<dbReference type="Proteomes" id="UP000263486">
    <property type="component" value="Unassembled WGS sequence"/>
</dbReference>
<feature type="transmembrane region" description="Helical" evidence="1">
    <location>
        <begin position="89"/>
        <end position="109"/>
    </location>
</feature>